<dbReference type="PANTHER" id="PTHR42760:SF133">
    <property type="entry name" value="3-OXOACYL-[ACYL-CARRIER-PROTEIN] REDUCTASE"/>
    <property type="match status" value="1"/>
</dbReference>
<dbReference type="Gene3D" id="3.40.50.720">
    <property type="entry name" value="NAD(P)-binding Rossmann-like Domain"/>
    <property type="match status" value="1"/>
</dbReference>
<keyword evidence="2" id="KW-0560">Oxidoreductase</keyword>
<dbReference type="SUPFAM" id="SSF51735">
    <property type="entry name" value="NAD(P)-binding Rossmann-fold domains"/>
    <property type="match status" value="1"/>
</dbReference>
<dbReference type="Proteomes" id="UP000011083">
    <property type="component" value="Unassembled WGS sequence"/>
</dbReference>
<dbReference type="InterPro" id="IPR036291">
    <property type="entry name" value="NAD(P)-bd_dom_sf"/>
</dbReference>
<dbReference type="Gene3D" id="2.120.10.80">
    <property type="entry name" value="Kelch-type beta propeller"/>
    <property type="match status" value="1"/>
</dbReference>
<dbReference type="EMBL" id="KB007890">
    <property type="protein sequence ID" value="ELR22024.1"/>
    <property type="molecule type" value="Genomic_DNA"/>
</dbReference>
<dbReference type="GO" id="GO:0016616">
    <property type="term" value="F:oxidoreductase activity, acting on the CH-OH group of donors, NAD or NADP as acceptor"/>
    <property type="evidence" value="ECO:0007669"/>
    <property type="project" value="TreeGrafter"/>
</dbReference>
<dbReference type="SUPFAM" id="SSF117281">
    <property type="entry name" value="Kelch motif"/>
    <property type="match status" value="1"/>
</dbReference>
<comment type="similarity">
    <text evidence="1 3">Belongs to the short-chain dehydrogenases/reductases (SDR) family.</text>
</comment>
<dbReference type="PANTHER" id="PTHR42760">
    <property type="entry name" value="SHORT-CHAIN DEHYDROGENASES/REDUCTASES FAMILY MEMBER"/>
    <property type="match status" value="1"/>
</dbReference>
<evidence type="ECO:0000256" key="1">
    <source>
        <dbReference type="ARBA" id="ARBA00006484"/>
    </source>
</evidence>
<dbReference type="InterPro" id="IPR057326">
    <property type="entry name" value="KR_dom"/>
</dbReference>
<evidence type="ECO:0000256" key="4">
    <source>
        <dbReference type="SAM" id="Phobius"/>
    </source>
</evidence>
<feature type="domain" description="Ketoreductase" evidence="5">
    <location>
        <begin position="9"/>
        <end position="190"/>
    </location>
</feature>
<name>L8H941_ACACF</name>
<dbReference type="PRINTS" id="PR00081">
    <property type="entry name" value="GDHRDH"/>
</dbReference>
<evidence type="ECO:0000256" key="2">
    <source>
        <dbReference type="ARBA" id="ARBA00023002"/>
    </source>
</evidence>
<dbReference type="PROSITE" id="PS00061">
    <property type="entry name" value="ADH_SHORT"/>
    <property type="match status" value="1"/>
</dbReference>
<dbReference type="GeneID" id="14922944"/>
<dbReference type="InterPro" id="IPR015915">
    <property type="entry name" value="Kelch-typ_b-propeller"/>
</dbReference>
<dbReference type="InterPro" id="IPR020904">
    <property type="entry name" value="Sc_DH/Rdtase_CS"/>
</dbReference>
<gene>
    <name evidence="6" type="ORF">ACA1_157560</name>
</gene>
<dbReference type="GO" id="GO:0006633">
    <property type="term" value="P:fatty acid biosynthetic process"/>
    <property type="evidence" value="ECO:0007669"/>
    <property type="project" value="TreeGrafter"/>
</dbReference>
<dbReference type="KEGG" id="acan:ACA1_157560"/>
<keyword evidence="4" id="KW-0812">Transmembrane</keyword>
<organism evidence="6 7">
    <name type="scientific">Acanthamoeba castellanii (strain ATCC 30010 / Neff)</name>
    <dbReference type="NCBI Taxonomy" id="1257118"/>
    <lineage>
        <taxon>Eukaryota</taxon>
        <taxon>Amoebozoa</taxon>
        <taxon>Discosea</taxon>
        <taxon>Longamoebia</taxon>
        <taxon>Centramoebida</taxon>
        <taxon>Acanthamoebidae</taxon>
        <taxon>Acanthamoeba</taxon>
    </lineage>
</organism>
<evidence type="ECO:0000313" key="6">
    <source>
        <dbReference type="EMBL" id="ELR22024.1"/>
    </source>
</evidence>
<dbReference type="FunFam" id="3.40.50.720:FF:000173">
    <property type="entry name" value="3-oxoacyl-[acyl-carrier protein] reductase"/>
    <property type="match status" value="1"/>
</dbReference>
<accession>L8H941</accession>
<feature type="transmembrane region" description="Helical" evidence="4">
    <location>
        <begin position="391"/>
        <end position="411"/>
    </location>
</feature>
<dbReference type="STRING" id="1257118.L8H941"/>
<dbReference type="AlphaFoldDB" id="L8H941"/>
<dbReference type="GO" id="GO:0048038">
    <property type="term" value="F:quinone binding"/>
    <property type="evidence" value="ECO:0007669"/>
    <property type="project" value="TreeGrafter"/>
</dbReference>
<evidence type="ECO:0000256" key="3">
    <source>
        <dbReference type="RuleBase" id="RU000363"/>
    </source>
</evidence>
<dbReference type="RefSeq" id="XP_004348482.1">
    <property type="nucleotide sequence ID" value="XM_004348432.1"/>
</dbReference>
<evidence type="ECO:0000313" key="7">
    <source>
        <dbReference type="Proteomes" id="UP000011083"/>
    </source>
</evidence>
<dbReference type="Pfam" id="PF00106">
    <property type="entry name" value="adh_short"/>
    <property type="match status" value="1"/>
</dbReference>
<keyword evidence="4" id="KW-1133">Transmembrane helix</keyword>
<keyword evidence="4" id="KW-0472">Membrane</keyword>
<dbReference type="PRINTS" id="PR00080">
    <property type="entry name" value="SDRFAMILY"/>
</dbReference>
<dbReference type="InterPro" id="IPR002347">
    <property type="entry name" value="SDR_fam"/>
</dbReference>
<reference evidence="6 7" key="1">
    <citation type="journal article" date="2013" name="Genome Biol.">
        <title>Genome of Acanthamoeba castellanii highlights extensive lateral gene transfer and early evolution of tyrosine kinase signaling.</title>
        <authorList>
            <person name="Clarke M."/>
            <person name="Lohan A.J."/>
            <person name="Liu B."/>
            <person name="Lagkouvardos I."/>
            <person name="Roy S."/>
            <person name="Zafar N."/>
            <person name="Bertelli C."/>
            <person name="Schilde C."/>
            <person name="Kianianmomeni A."/>
            <person name="Burglin T.R."/>
            <person name="Frech C."/>
            <person name="Turcotte B."/>
            <person name="Kopec K.O."/>
            <person name="Synnott J.M."/>
            <person name="Choo C."/>
            <person name="Paponov I."/>
            <person name="Finkler A."/>
            <person name="Soon Heng Tan C."/>
            <person name="Hutchins A.P."/>
            <person name="Weinmeier T."/>
            <person name="Rattei T."/>
            <person name="Chu J.S."/>
            <person name="Gimenez G."/>
            <person name="Irimia M."/>
            <person name="Rigden D.J."/>
            <person name="Fitzpatrick D.A."/>
            <person name="Lorenzo-Morales J."/>
            <person name="Bateman A."/>
            <person name="Chiu C.H."/>
            <person name="Tang P."/>
            <person name="Hegemann P."/>
            <person name="Fromm H."/>
            <person name="Raoult D."/>
            <person name="Greub G."/>
            <person name="Miranda-Saavedra D."/>
            <person name="Chen N."/>
            <person name="Nash P."/>
            <person name="Ginger M.L."/>
            <person name="Horn M."/>
            <person name="Schaap P."/>
            <person name="Caler L."/>
            <person name="Loftus B."/>
        </authorList>
    </citation>
    <scope>NUCLEOTIDE SEQUENCE [LARGE SCALE GENOMIC DNA]</scope>
    <source>
        <strain evidence="6 7">Neff</strain>
    </source>
</reference>
<sequence>MKAAGPLGKVAVVTGASRGIGLATARLLAQRHQTSVALLSRNEAELVKVAAGLPAVEGGKHVAIACDVSQNEQVEAAIRQVEREYGRVDILVNCAGVADDCLFVKSSAEAMHNVVGTNLLGAMYLSKAVLRPMIKQRYGRIINVGSVIGLMGNSGQAAYSASKAGLIGLTKSLAVEYGPRGITVNAVAPGYIDTEMLRDVRDKIDLTAIPLRRLGQQEVADAVSFLVGSDYLTGQVIVLDVGSEAAALSQARSGAAATTVSGGEVALFAGGQTWNGKVSDVVDMFNRSSGEWRTARLSQPRYGVRAASVGDLAFFAGGAAYAGSVVDIYNASSDQWTTARRSKYTSYGSAVASVGDMVLFFAGIVGGHCAQVDMYNVSSGRWGWVCLSEKRLGVVATTVGDLALFACWILISGVMGPQYH</sequence>
<dbReference type="SMART" id="SM00822">
    <property type="entry name" value="PKS_KR"/>
    <property type="match status" value="1"/>
</dbReference>
<dbReference type="OrthoDB" id="16870at2759"/>
<keyword evidence="7" id="KW-1185">Reference proteome</keyword>
<feature type="transmembrane region" description="Helical" evidence="4">
    <location>
        <begin position="347"/>
        <end position="370"/>
    </location>
</feature>
<evidence type="ECO:0000259" key="5">
    <source>
        <dbReference type="SMART" id="SM00822"/>
    </source>
</evidence>
<dbReference type="VEuPathDB" id="AmoebaDB:ACA1_157560"/>
<protein>
    <submittedName>
        <fullName evidence="6">3oxoacyl-[acyl-carrier protein] reductase, putative</fullName>
    </submittedName>
</protein>
<proteinExistence type="inferred from homology"/>